<dbReference type="InterPro" id="IPR016032">
    <property type="entry name" value="Sig_transdc_resp-reg_C-effctor"/>
</dbReference>
<dbReference type="PROSITE" id="PS00622">
    <property type="entry name" value="HTH_LUXR_1"/>
    <property type="match status" value="1"/>
</dbReference>
<dbReference type="InterPro" id="IPR000792">
    <property type="entry name" value="Tscrpt_reg_LuxR_C"/>
</dbReference>
<dbReference type="PROSITE" id="PS50043">
    <property type="entry name" value="HTH_LUXR_2"/>
    <property type="match status" value="1"/>
</dbReference>
<comment type="caution">
    <text evidence="5">The sequence shown here is derived from an EMBL/GenBank/DDBJ whole genome shotgun (WGS) entry which is preliminary data.</text>
</comment>
<keyword evidence="6" id="KW-1185">Reference proteome</keyword>
<sequence length="208" mass="22365">MHSDSDTPAGLRVALSTDSELVTHGLAAMLSPYADRIHLVTSGSPADVTLIDPTVVDLEEALTRHERGRLAFYVWDVSAALVTLAKEHGIGGCLTKHLAADRLVLAIERIHAGHVVVELSPRQESVTASPLAQSPLTPREASVIRLITNGLSNEDIAFYLNLSINSVKSYIRSTYRKIDAGSRAQAVVWGVRNGYLSEPEETGLSTAS</sequence>
<dbReference type="Pfam" id="PF00196">
    <property type="entry name" value="GerE"/>
    <property type="match status" value="1"/>
</dbReference>
<dbReference type="PRINTS" id="PR00038">
    <property type="entry name" value="HTHLUXR"/>
</dbReference>
<evidence type="ECO:0000256" key="2">
    <source>
        <dbReference type="ARBA" id="ARBA00023125"/>
    </source>
</evidence>
<evidence type="ECO:0000259" key="4">
    <source>
        <dbReference type="PROSITE" id="PS50043"/>
    </source>
</evidence>
<dbReference type="Proteomes" id="UP001500575">
    <property type="component" value="Unassembled WGS sequence"/>
</dbReference>
<gene>
    <name evidence="5" type="ORF">GCM10009843_23850</name>
</gene>
<evidence type="ECO:0000313" key="5">
    <source>
        <dbReference type="EMBL" id="GAA2125799.1"/>
    </source>
</evidence>
<dbReference type="Gene3D" id="3.40.50.2300">
    <property type="match status" value="1"/>
</dbReference>
<dbReference type="EMBL" id="BAAAQQ010000011">
    <property type="protein sequence ID" value="GAA2125799.1"/>
    <property type="molecule type" value="Genomic_DNA"/>
</dbReference>
<dbReference type="RefSeq" id="WP_344303945.1">
    <property type="nucleotide sequence ID" value="NZ_BAAAQQ010000011.1"/>
</dbReference>
<dbReference type="SUPFAM" id="SSF46894">
    <property type="entry name" value="C-terminal effector domain of the bipartite response regulators"/>
    <property type="match status" value="1"/>
</dbReference>
<evidence type="ECO:0000256" key="1">
    <source>
        <dbReference type="ARBA" id="ARBA00023015"/>
    </source>
</evidence>
<protein>
    <submittedName>
        <fullName evidence="5">Response regulator transcription factor</fullName>
    </submittedName>
</protein>
<feature type="domain" description="HTH luxR-type" evidence="4">
    <location>
        <begin position="129"/>
        <end position="194"/>
    </location>
</feature>
<evidence type="ECO:0000256" key="3">
    <source>
        <dbReference type="ARBA" id="ARBA00023163"/>
    </source>
</evidence>
<keyword evidence="2" id="KW-0238">DNA-binding</keyword>
<organism evidence="5 6">
    <name type="scientific">Nocardioides bigeumensis</name>
    <dbReference type="NCBI Taxonomy" id="433657"/>
    <lineage>
        <taxon>Bacteria</taxon>
        <taxon>Bacillati</taxon>
        <taxon>Actinomycetota</taxon>
        <taxon>Actinomycetes</taxon>
        <taxon>Propionibacteriales</taxon>
        <taxon>Nocardioidaceae</taxon>
        <taxon>Nocardioides</taxon>
    </lineage>
</organism>
<reference evidence="6" key="1">
    <citation type="journal article" date="2019" name="Int. J. Syst. Evol. Microbiol.">
        <title>The Global Catalogue of Microorganisms (GCM) 10K type strain sequencing project: providing services to taxonomists for standard genome sequencing and annotation.</title>
        <authorList>
            <consortium name="The Broad Institute Genomics Platform"/>
            <consortium name="The Broad Institute Genome Sequencing Center for Infectious Disease"/>
            <person name="Wu L."/>
            <person name="Ma J."/>
        </authorList>
    </citation>
    <scope>NUCLEOTIDE SEQUENCE [LARGE SCALE GENOMIC DNA]</scope>
    <source>
        <strain evidence="6">JCM 16021</strain>
    </source>
</reference>
<evidence type="ECO:0000313" key="6">
    <source>
        <dbReference type="Proteomes" id="UP001500575"/>
    </source>
</evidence>
<proteinExistence type="predicted"/>
<dbReference type="PANTHER" id="PTHR44688:SF16">
    <property type="entry name" value="DNA-BINDING TRANSCRIPTIONAL ACTIVATOR DEVR_DOSR"/>
    <property type="match status" value="1"/>
</dbReference>
<accession>A0ABP5K4X3</accession>
<keyword evidence="3" id="KW-0804">Transcription</keyword>
<keyword evidence="1" id="KW-0805">Transcription regulation</keyword>
<dbReference type="SMART" id="SM00421">
    <property type="entry name" value="HTH_LUXR"/>
    <property type="match status" value="1"/>
</dbReference>
<dbReference type="PANTHER" id="PTHR44688">
    <property type="entry name" value="DNA-BINDING TRANSCRIPTIONAL ACTIVATOR DEVR_DOSR"/>
    <property type="match status" value="1"/>
</dbReference>
<dbReference type="CDD" id="cd06170">
    <property type="entry name" value="LuxR_C_like"/>
    <property type="match status" value="1"/>
</dbReference>
<name>A0ABP5K4X3_9ACTN</name>